<dbReference type="Gene3D" id="3.30.230.10">
    <property type="match status" value="1"/>
</dbReference>
<evidence type="ECO:0000256" key="3">
    <source>
        <dbReference type="ARBA" id="ARBA00023128"/>
    </source>
</evidence>
<evidence type="ECO:0000256" key="4">
    <source>
        <dbReference type="ARBA" id="ARBA00023134"/>
    </source>
</evidence>
<dbReference type="GO" id="GO:0005759">
    <property type="term" value="C:mitochondrial matrix"/>
    <property type="evidence" value="ECO:0007669"/>
    <property type="project" value="UniProtKB-ARBA"/>
</dbReference>
<dbReference type="Gene3D" id="3.40.50.300">
    <property type="entry name" value="P-loop containing nucleotide triphosphate hydrolases"/>
    <property type="match status" value="1"/>
</dbReference>
<dbReference type="InterPro" id="IPR020568">
    <property type="entry name" value="Ribosomal_Su5_D2-typ_SF"/>
</dbReference>
<dbReference type="FunFam" id="3.40.50.300:FF:000514">
    <property type="entry name" value="Ribosome-releasing factor 2, mitochondrial"/>
    <property type="match status" value="1"/>
</dbReference>
<dbReference type="OrthoDB" id="198619at2759"/>
<dbReference type="GO" id="GO:0003924">
    <property type="term" value="F:GTPase activity"/>
    <property type="evidence" value="ECO:0007669"/>
    <property type="project" value="InterPro"/>
</dbReference>
<dbReference type="AlphaFoldDB" id="D8M7Q5"/>
<dbReference type="PROSITE" id="PS00301">
    <property type="entry name" value="G_TR_1"/>
    <property type="match status" value="1"/>
</dbReference>
<dbReference type="Pfam" id="PF14492">
    <property type="entry name" value="EFG_III"/>
    <property type="match status" value="1"/>
</dbReference>
<dbReference type="SUPFAM" id="SSF50447">
    <property type="entry name" value="Translation proteins"/>
    <property type="match status" value="1"/>
</dbReference>
<dbReference type="PROSITE" id="PS51722">
    <property type="entry name" value="G_TR_2"/>
    <property type="match status" value="1"/>
</dbReference>
<dbReference type="InterPro" id="IPR041095">
    <property type="entry name" value="EFG_II"/>
</dbReference>
<dbReference type="GO" id="GO:0005525">
    <property type="term" value="F:GTP binding"/>
    <property type="evidence" value="ECO:0007669"/>
    <property type="project" value="UniProtKB-KW"/>
</dbReference>
<accession>D8M7Q5</accession>
<reference evidence="6" key="1">
    <citation type="submission" date="2010-02" db="EMBL/GenBank/DDBJ databases">
        <title>Sequencing and annotation of the Blastocystis hominis genome.</title>
        <authorList>
            <person name="Wincker P."/>
        </authorList>
    </citation>
    <scope>NUCLEOTIDE SEQUENCE</scope>
    <source>
        <strain evidence="6">Singapore isolate B</strain>
    </source>
</reference>
<keyword evidence="1" id="KW-0547">Nucleotide-binding</keyword>
<dbReference type="GO" id="GO:0032790">
    <property type="term" value="P:ribosome disassembly"/>
    <property type="evidence" value="ECO:0007669"/>
    <property type="project" value="TreeGrafter"/>
</dbReference>
<dbReference type="InterPro" id="IPR009000">
    <property type="entry name" value="Transl_B-barrel_sf"/>
</dbReference>
<dbReference type="FunFam" id="3.30.70.870:FF:000002">
    <property type="entry name" value="Translation elongation factor 2"/>
    <property type="match status" value="1"/>
</dbReference>
<dbReference type="Pfam" id="PF00009">
    <property type="entry name" value="GTP_EFTU"/>
    <property type="match status" value="1"/>
</dbReference>
<sequence>MLYYAGVVRTPGNVDDGNTVTDFLQEERERGITIQSAAISFPWKKHVINLIDTPGHVDFSVEVERCLRVLDGGITVLDGVAGVEAQTETVWEQANRYCLPRIIYINKMDRIGADFEQSIKTVQARLGANCLRLQLPHIENEDLVGIIDIVKQKYIPLSNSIDEDPNENKEVTIPDSLKESAFTAQTHLIEQLAEEDSGCEIQANFSRQFVVFCSVESIHYSNDQGSNQTKEFSLIPVLCGSSLKNKGVIQLLDAVISYLPSPREIRFPNLYLHLHNQFVSIPFATCLKGDSSVPLSLTSYLKHSPTLLYVFKIQWTAQGILGYARVYQGTIQIKTALLNTRTMKQEKILRILQVSADHTDTLNEAREGQIVAIQGINTLQTGDTLISPKDAYPVHFEPLKIQAPVFTVNVEAENQLQLNKLEKVLHILEQEDPSLLVKNDEESGQLLLSGMGELHLEVLQQRLKREFSIDAYYSKMRVNYRESVRGPLSFKDTIERVVGSKKYQVSVGFEVDKSENEQNEIVFEKTKFSHTLAPLSDESTRCIEEGIKSCLSRGPLLGYSMIHSRIRIDPKLCLWDVQTPPAIIQSAVISCLASGLRKNAVQLLEPIMKYEASVSNTSLGNILSDLTGSRYFAIQF</sequence>
<dbReference type="SUPFAM" id="SSF54980">
    <property type="entry name" value="EF-G C-terminal domain-like"/>
    <property type="match status" value="1"/>
</dbReference>
<dbReference type="PANTHER" id="PTHR43261">
    <property type="entry name" value="TRANSLATION ELONGATION FACTOR G-RELATED"/>
    <property type="match status" value="1"/>
</dbReference>
<dbReference type="GO" id="GO:0032543">
    <property type="term" value="P:mitochondrial translation"/>
    <property type="evidence" value="ECO:0007669"/>
    <property type="project" value="TreeGrafter"/>
</dbReference>
<organism evidence="6">
    <name type="scientific">Blastocystis hominis</name>
    <dbReference type="NCBI Taxonomy" id="12968"/>
    <lineage>
        <taxon>Eukaryota</taxon>
        <taxon>Sar</taxon>
        <taxon>Stramenopiles</taxon>
        <taxon>Bigyra</taxon>
        <taxon>Opalozoa</taxon>
        <taxon>Opalinata</taxon>
        <taxon>Blastocystidae</taxon>
        <taxon>Blastocystis</taxon>
    </lineage>
</organism>
<keyword evidence="4" id="KW-0342">GTP-binding</keyword>
<evidence type="ECO:0000256" key="2">
    <source>
        <dbReference type="ARBA" id="ARBA00022917"/>
    </source>
</evidence>
<evidence type="ECO:0000313" key="7">
    <source>
        <dbReference type="Proteomes" id="UP000008312"/>
    </source>
</evidence>
<evidence type="ECO:0000313" key="6">
    <source>
        <dbReference type="EMBL" id="CBK24094.2"/>
    </source>
</evidence>
<dbReference type="InterPro" id="IPR053905">
    <property type="entry name" value="EF-G-like_DII"/>
</dbReference>
<dbReference type="InterPro" id="IPR014721">
    <property type="entry name" value="Ribsml_uS5_D2-typ_fold_subgr"/>
</dbReference>
<dbReference type="InterPro" id="IPR009022">
    <property type="entry name" value="EFG_III"/>
</dbReference>
<dbReference type="InterPro" id="IPR031157">
    <property type="entry name" value="G_TR_CS"/>
</dbReference>
<protein>
    <recommendedName>
        <fullName evidence="5">Tr-type G domain-containing protein</fullName>
    </recommendedName>
</protein>
<dbReference type="PANTHER" id="PTHR43261:SF1">
    <property type="entry name" value="RIBOSOME-RELEASING FACTOR 2, MITOCHONDRIAL"/>
    <property type="match status" value="1"/>
</dbReference>
<dbReference type="SUPFAM" id="SSF54211">
    <property type="entry name" value="Ribosomal protein S5 domain 2-like"/>
    <property type="match status" value="1"/>
</dbReference>
<dbReference type="GeneID" id="24920930"/>
<name>D8M7Q5_BLAHO</name>
<dbReference type="SUPFAM" id="SSF52540">
    <property type="entry name" value="P-loop containing nucleoside triphosphate hydrolases"/>
    <property type="match status" value="1"/>
</dbReference>
<dbReference type="Proteomes" id="UP000008312">
    <property type="component" value="Unassembled WGS sequence"/>
</dbReference>
<keyword evidence="2" id="KW-0648">Protein biosynthesis</keyword>
<evidence type="ECO:0000259" key="5">
    <source>
        <dbReference type="PROSITE" id="PS51722"/>
    </source>
</evidence>
<dbReference type="InterPro" id="IPR005225">
    <property type="entry name" value="Small_GTP-bd"/>
</dbReference>
<proteinExistence type="predicted"/>
<dbReference type="InterPro" id="IPR000795">
    <property type="entry name" value="T_Tr_GTP-bd_dom"/>
</dbReference>
<dbReference type="Pfam" id="PF22042">
    <property type="entry name" value="EF-G_D2"/>
    <property type="match status" value="1"/>
</dbReference>
<dbReference type="CDD" id="cd16262">
    <property type="entry name" value="EFG_III"/>
    <property type="match status" value="1"/>
</dbReference>
<dbReference type="Gene3D" id="3.30.70.870">
    <property type="entry name" value="Elongation Factor G (Translational Gtpase), domain 3"/>
    <property type="match status" value="1"/>
</dbReference>
<dbReference type="Gene3D" id="2.40.30.10">
    <property type="entry name" value="Translation factors"/>
    <property type="match status" value="1"/>
</dbReference>
<evidence type="ECO:0000256" key="1">
    <source>
        <dbReference type="ARBA" id="ARBA00022741"/>
    </source>
</evidence>
<dbReference type="InterPro" id="IPR027417">
    <property type="entry name" value="P-loop_NTPase"/>
</dbReference>
<dbReference type="RefSeq" id="XP_012898142.1">
    <property type="nucleotide sequence ID" value="XM_013042688.1"/>
</dbReference>
<gene>
    <name evidence="6" type="ORF">GSBLH_T00003869001</name>
</gene>
<dbReference type="EMBL" id="FN668672">
    <property type="protein sequence ID" value="CBK24094.2"/>
    <property type="molecule type" value="Genomic_DNA"/>
</dbReference>
<dbReference type="InParanoid" id="D8M7Q5"/>
<dbReference type="NCBIfam" id="TIGR00231">
    <property type="entry name" value="small_GTP"/>
    <property type="match status" value="1"/>
</dbReference>
<dbReference type="InterPro" id="IPR035647">
    <property type="entry name" value="EFG_III/V"/>
</dbReference>
<keyword evidence="3" id="KW-0496">Mitochondrion</keyword>
<feature type="domain" description="Tr-type G" evidence="5">
    <location>
        <begin position="1"/>
        <end position="263"/>
    </location>
</feature>
<keyword evidence="7" id="KW-1185">Reference proteome</keyword>